<keyword evidence="4" id="KW-1185">Reference proteome</keyword>
<dbReference type="PROSITE" id="PS50181">
    <property type="entry name" value="FBOX"/>
    <property type="match status" value="1"/>
</dbReference>
<proteinExistence type="predicted"/>
<evidence type="ECO:0000313" key="4">
    <source>
        <dbReference type="Proteomes" id="UP000230069"/>
    </source>
</evidence>
<feature type="domain" description="F-box" evidence="2">
    <location>
        <begin position="31"/>
        <end position="81"/>
    </location>
</feature>
<dbReference type="Pfam" id="PF07734">
    <property type="entry name" value="FBA_1"/>
    <property type="match status" value="1"/>
</dbReference>
<dbReference type="SMART" id="SM00256">
    <property type="entry name" value="FBOX"/>
    <property type="match status" value="1"/>
</dbReference>
<dbReference type="FunCoup" id="A0A2G5F590">
    <property type="interactions" value="70"/>
</dbReference>
<name>A0A2G5F590_AQUCA</name>
<dbReference type="EMBL" id="KZ305019">
    <property type="protein sequence ID" value="PIA63110.1"/>
    <property type="molecule type" value="Genomic_DNA"/>
</dbReference>
<dbReference type="AlphaFoldDB" id="A0A2G5F590"/>
<dbReference type="InterPro" id="IPR006527">
    <property type="entry name" value="F-box-assoc_dom_typ1"/>
</dbReference>
<evidence type="ECO:0000256" key="1">
    <source>
        <dbReference type="SAM" id="MobiDB-lite"/>
    </source>
</evidence>
<reference evidence="3 4" key="1">
    <citation type="submission" date="2017-09" db="EMBL/GenBank/DDBJ databases">
        <title>WGS assembly of Aquilegia coerulea Goldsmith.</title>
        <authorList>
            <person name="Hodges S."/>
            <person name="Kramer E."/>
            <person name="Nordborg M."/>
            <person name="Tomkins J."/>
            <person name="Borevitz J."/>
            <person name="Derieg N."/>
            <person name="Yan J."/>
            <person name="Mihaltcheva S."/>
            <person name="Hayes R.D."/>
            <person name="Rokhsar D."/>
        </authorList>
    </citation>
    <scope>NUCLEOTIDE SEQUENCE [LARGE SCALE GENOMIC DNA]</scope>
    <source>
        <strain evidence="4">cv. Goldsmith</strain>
    </source>
</reference>
<dbReference type="InterPro" id="IPR017451">
    <property type="entry name" value="F-box-assoc_interact_dom"/>
</dbReference>
<dbReference type="SUPFAM" id="SSF81383">
    <property type="entry name" value="F-box domain"/>
    <property type="match status" value="1"/>
</dbReference>
<gene>
    <name evidence="3" type="ORF">AQUCO_00200852v1</name>
</gene>
<feature type="compositionally biased region" description="Basic and acidic residues" evidence="1">
    <location>
        <begin position="422"/>
        <end position="432"/>
    </location>
</feature>
<dbReference type="InterPro" id="IPR001810">
    <property type="entry name" value="F-box_dom"/>
</dbReference>
<feature type="region of interest" description="Disordered" evidence="1">
    <location>
        <begin position="410"/>
        <end position="432"/>
    </location>
</feature>
<dbReference type="Proteomes" id="UP000230069">
    <property type="component" value="Unassembled WGS sequence"/>
</dbReference>
<dbReference type="PANTHER" id="PTHR31672:SF13">
    <property type="entry name" value="F-BOX PROTEIN CPR30-LIKE"/>
    <property type="match status" value="1"/>
</dbReference>
<dbReference type="InterPro" id="IPR050796">
    <property type="entry name" value="SCF_F-box_component"/>
</dbReference>
<dbReference type="Pfam" id="PF00646">
    <property type="entry name" value="F-box"/>
    <property type="match status" value="1"/>
</dbReference>
<protein>
    <recommendedName>
        <fullName evidence="2">F-box domain-containing protein</fullName>
    </recommendedName>
</protein>
<sequence>MFHCEENVFTRKWIYFSGHLKGIYGCPEQYSATLSILPDDILEEILSRLSVKTLLRFKTVSKSWYNMINNPQFIDMHLQKSRYRNDVKLVIKISSSTLYSLDPETPNLQVECTTYPKIFGNNNGDILGSCDGVLCITGHPDGNFMSLLNPSTRQYAVMQYPFPRIQRSFYAHDIAHGLGYDPVTGSYKLVKIVSSCDLRVHHSEVMIYYFGTSSWVNSQNIWYKSFYPKAGRIVNNYIHWLATSYIVGSSFSKSVIVAFDLTNESFQEVPLPEAGHDKLLSLNFTELGGCLCIIRNYDIRFEIWLMTDYRVKDTWTKLFVFVRTSRLQLFAQYFVPLCFTKHGDILLETDSKFVLCDRKFKRLNELNLVEKYSMAYSEFDEGFIASSLEVIAYVESLAAFQPNSNNNEVMGPQQIIGRKKRTGENKNKTSSA</sequence>
<dbReference type="STRING" id="218851.A0A2G5F590"/>
<organism evidence="3 4">
    <name type="scientific">Aquilegia coerulea</name>
    <name type="common">Rocky mountain columbine</name>
    <dbReference type="NCBI Taxonomy" id="218851"/>
    <lineage>
        <taxon>Eukaryota</taxon>
        <taxon>Viridiplantae</taxon>
        <taxon>Streptophyta</taxon>
        <taxon>Embryophyta</taxon>
        <taxon>Tracheophyta</taxon>
        <taxon>Spermatophyta</taxon>
        <taxon>Magnoliopsida</taxon>
        <taxon>Ranunculales</taxon>
        <taxon>Ranunculaceae</taxon>
        <taxon>Thalictroideae</taxon>
        <taxon>Aquilegia</taxon>
    </lineage>
</organism>
<dbReference type="Gene3D" id="1.20.1280.50">
    <property type="match status" value="1"/>
</dbReference>
<dbReference type="PANTHER" id="PTHR31672">
    <property type="entry name" value="BNACNNG10540D PROTEIN"/>
    <property type="match status" value="1"/>
</dbReference>
<dbReference type="CDD" id="cd22157">
    <property type="entry name" value="F-box_AtFBW1-like"/>
    <property type="match status" value="1"/>
</dbReference>
<evidence type="ECO:0000259" key="2">
    <source>
        <dbReference type="PROSITE" id="PS50181"/>
    </source>
</evidence>
<dbReference type="InParanoid" id="A0A2G5F590"/>
<dbReference type="OrthoDB" id="591557at2759"/>
<dbReference type="NCBIfam" id="TIGR01640">
    <property type="entry name" value="F_box_assoc_1"/>
    <property type="match status" value="1"/>
</dbReference>
<evidence type="ECO:0000313" key="3">
    <source>
        <dbReference type="EMBL" id="PIA63110.1"/>
    </source>
</evidence>
<dbReference type="InterPro" id="IPR036047">
    <property type="entry name" value="F-box-like_dom_sf"/>
</dbReference>
<accession>A0A2G5F590</accession>